<organism evidence="2 3">
    <name type="scientific">Skermanella cutis</name>
    <dbReference type="NCBI Taxonomy" id="2775420"/>
    <lineage>
        <taxon>Bacteria</taxon>
        <taxon>Pseudomonadati</taxon>
        <taxon>Pseudomonadota</taxon>
        <taxon>Alphaproteobacteria</taxon>
        <taxon>Rhodospirillales</taxon>
        <taxon>Azospirillaceae</taxon>
        <taxon>Skermanella</taxon>
    </lineage>
</organism>
<name>A0ABX7B6G9_9PROT</name>
<evidence type="ECO:0000313" key="3">
    <source>
        <dbReference type="Proteomes" id="UP000595197"/>
    </source>
</evidence>
<accession>A0ABX7B6G9</accession>
<dbReference type="EMBL" id="CP067420">
    <property type="protein sequence ID" value="QQP89917.1"/>
    <property type="molecule type" value="Genomic_DNA"/>
</dbReference>
<dbReference type="RefSeq" id="WP_201076715.1">
    <property type="nucleotide sequence ID" value="NZ_CP067420.1"/>
</dbReference>
<dbReference type="Proteomes" id="UP000595197">
    <property type="component" value="Chromosome"/>
</dbReference>
<evidence type="ECO:0000256" key="1">
    <source>
        <dbReference type="SAM" id="MobiDB-lite"/>
    </source>
</evidence>
<evidence type="ECO:0000313" key="2">
    <source>
        <dbReference type="EMBL" id="QQP89917.1"/>
    </source>
</evidence>
<protein>
    <recommendedName>
        <fullName evidence="4">Histidine kinase/HSP90-like ATPase domain-containing protein</fullName>
    </recommendedName>
</protein>
<proteinExistence type="predicted"/>
<sequence>METLCRVMAAQHRHATAAGVRVSLAVPDSQRMTVESPAPLSRALPALVRAAISAVQPGGTVEMRVEGVTSEVVQLSLTGPLRPGAAVKPPPDGGVGGFELPAPARRAAAMVRNRGGRVEDHSSAAAGRLRLIVRLFFHPEDAMPVEASGRRPNTGLAGTASHRPRGPRRR</sequence>
<keyword evidence="3" id="KW-1185">Reference proteome</keyword>
<evidence type="ECO:0008006" key="4">
    <source>
        <dbReference type="Google" id="ProtNLM"/>
    </source>
</evidence>
<reference evidence="2" key="1">
    <citation type="submission" date="2021-02" db="EMBL/GenBank/DDBJ databases">
        <title>Skermanella TT6 skin isolate.</title>
        <authorList>
            <person name="Lee K."/>
            <person name="Ganzorig M."/>
        </authorList>
    </citation>
    <scope>NUCLEOTIDE SEQUENCE</scope>
    <source>
        <strain evidence="2">TT6</strain>
    </source>
</reference>
<feature type="region of interest" description="Disordered" evidence="1">
    <location>
        <begin position="144"/>
        <end position="170"/>
    </location>
</feature>
<gene>
    <name evidence="2" type="ORF">IGS68_01155</name>
</gene>